<sequence>MLTVAQTFLDITWRDVTGDLHPGLSVHAPRVAVHRCVTVTGESTASVAELWIATRGTAERPYYMRAVESPENGTGEWEARFILGSAVGSATYELYVLRVSNDTSAFVDSVRRQKAKRPRSPKGFLCRAGGRPGGADTFGRERWGFDGRIGVCVRGGDQPLAHAFALSTSFELDGR</sequence>
<name>A0ABV9SK64_9ACTN</name>
<dbReference type="EMBL" id="JBHSIY010000006">
    <property type="protein sequence ID" value="MFC4866348.1"/>
    <property type="molecule type" value="Genomic_DNA"/>
</dbReference>
<dbReference type="RefSeq" id="WP_344139944.1">
    <property type="nucleotide sequence ID" value="NZ_BAAAQI010000001.1"/>
</dbReference>
<dbReference type="Proteomes" id="UP001595858">
    <property type="component" value="Unassembled WGS sequence"/>
</dbReference>
<protein>
    <submittedName>
        <fullName evidence="1">Uncharacterized protein</fullName>
    </submittedName>
</protein>
<gene>
    <name evidence="1" type="ORF">ACFPCZ_06870</name>
</gene>
<accession>A0ABV9SK64</accession>
<evidence type="ECO:0000313" key="2">
    <source>
        <dbReference type="Proteomes" id="UP001595858"/>
    </source>
</evidence>
<organism evidence="1 2">
    <name type="scientific">Streptomonospora arabica</name>
    <dbReference type="NCBI Taxonomy" id="412417"/>
    <lineage>
        <taxon>Bacteria</taxon>
        <taxon>Bacillati</taxon>
        <taxon>Actinomycetota</taxon>
        <taxon>Actinomycetes</taxon>
        <taxon>Streptosporangiales</taxon>
        <taxon>Nocardiopsidaceae</taxon>
        <taxon>Streptomonospora</taxon>
    </lineage>
</organism>
<reference evidence="2" key="1">
    <citation type="journal article" date="2019" name="Int. J. Syst. Evol. Microbiol.">
        <title>The Global Catalogue of Microorganisms (GCM) 10K type strain sequencing project: providing services to taxonomists for standard genome sequencing and annotation.</title>
        <authorList>
            <consortium name="The Broad Institute Genomics Platform"/>
            <consortium name="The Broad Institute Genome Sequencing Center for Infectious Disease"/>
            <person name="Wu L."/>
            <person name="Ma J."/>
        </authorList>
    </citation>
    <scope>NUCLEOTIDE SEQUENCE [LARGE SCALE GENOMIC DNA]</scope>
    <source>
        <strain evidence="2">CGMCC 4.7304</strain>
    </source>
</reference>
<proteinExistence type="predicted"/>
<evidence type="ECO:0000313" key="1">
    <source>
        <dbReference type="EMBL" id="MFC4866348.1"/>
    </source>
</evidence>
<comment type="caution">
    <text evidence="1">The sequence shown here is derived from an EMBL/GenBank/DDBJ whole genome shotgun (WGS) entry which is preliminary data.</text>
</comment>
<keyword evidence="2" id="KW-1185">Reference proteome</keyword>